<dbReference type="AlphaFoldDB" id="A0A1B6EH71"/>
<gene>
    <name evidence="4" type="ORF">g.4161</name>
</gene>
<dbReference type="EMBL" id="GEDC01000010">
    <property type="protein sequence ID" value="JAS37288.1"/>
    <property type="molecule type" value="Transcribed_RNA"/>
</dbReference>
<evidence type="ECO:0000313" key="4">
    <source>
        <dbReference type="EMBL" id="JAS37288.1"/>
    </source>
</evidence>
<dbReference type="PANTHER" id="PTHR10612">
    <property type="entry name" value="APOLIPOPROTEIN D"/>
    <property type="match status" value="1"/>
</dbReference>
<accession>A0A1B6EH71</accession>
<feature type="domain" description="Lipocalin/cytosolic fatty-acid binding" evidence="3">
    <location>
        <begin position="43"/>
        <end position="180"/>
    </location>
</feature>
<name>A0A1B6EH71_9HEMI</name>
<evidence type="ECO:0000256" key="2">
    <source>
        <dbReference type="SAM" id="SignalP"/>
    </source>
</evidence>
<reference evidence="4" key="1">
    <citation type="submission" date="2015-12" db="EMBL/GenBank/DDBJ databases">
        <title>De novo transcriptome assembly of four potential Pierce s Disease insect vectors from Arizona vineyards.</title>
        <authorList>
            <person name="Tassone E.E."/>
        </authorList>
    </citation>
    <scope>NUCLEOTIDE SEQUENCE</scope>
</reference>
<dbReference type="GO" id="GO:0005737">
    <property type="term" value="C:cytoplasm"/>
    <property type="evidence" value="ECO:0007669"/>
    <property type="project" value="TreeGrafter"/>
</dbReference>
<dbReference type="Gene3D" id="2.40.128.20">
    <property type="match status" value="1"/>
</dbReference>
<dbReference type="GO" id="GO:0031409">
    <property type="term" value="F:pigment binding"/>
    <property type="evidence" value="ECO:0007669"/>
    <property type="project" value="InterPro"/>
</dbReference>
<dbReference type="Pfam" id="PF00061">
    <property type="entry name" value="Lipocalin"/>
    <property type="match status" value="1"/>
</dbReference>
<feature type="signal peptide" evidence="2">
    <location>
        <begin position="1"/>
        <end position="20"/>
    </location>
</feature>
<evidence type="ECO:0000256" key="1">
    <source>
        <dbReference type="ARBA" id="ARBA00023157"/>
    </source>
</evidence>
<dbReference type="InterPro" id="IPR003057">
    <property type="entry name" value="Invtbrt_color"/>
</dbReference>
<dbReference type="GO" id="GO:0000302">
    <property type="term" value="P:response to reactive oxygen species"/>
    <property type="evidence" value="ECO:0007669"/>
    <property type="project" value="TreeGrafter"/>
</dbReference>
<dbReference type="PANTHER" id="PTHR10612:SF49">
    <property type="entry name" value="APOLIPOPROTEIN D-LIKE PROTEIN"/>
    <property type="match status" value="1"/>
</dbReference>
<dbReference type="InterPro" id="IPR012674">
    <property type="entry name" value="Calycin"/>
</dbReference>
<dbReference type="PRINTS" id="PR01273">
    <property type="entry name" value="INVTBRTCOLOR"/>
</dbReference>
<sequence length="186" mass="21591">MKKIMLQLVYLMMCVAVASAKLEYGACPTGISGIWPFDLSMFSGRWYVTHEMDKSEERCNAWTFSLNNDNQSYSVYNTAIRYDKILIHTGTAKQSSSEEGELSVSFKDDGWLQSARNYIILMLNSEEYAVVYTCTTRFWFFRTRRAWVLNRQRNITDMNSSVTSSFEPYGMSESDFYPVNQENCSF</sequence>
<dbReference type="InterPro" id="IPR000566">
    <property type="entry name" value="Lipocln_cytosolic_FA-bd_dom"/>
</dbReference>
<feature type="chain" id="PRO_5008582112" description="Lipocalin/cytosolic fatty-acid binding domain-containing protein" evidence="2">
    <location>
        <begin position="21"/>
        <end position="186"/>
    </location>
</feature>
<protein>
    <recommendedName>
        <fullName evidence="3">Lipocalin/cytosolic fatty-acid binding domain-containing protein</fullName>
    </recommendedName>
</protein>
<proteinExistence type="predicted"/>
<organism evidence="4">
    <name type="scientific">Clastoptera arizonana</name>
    <name type="common">Arizona spittle bug</name>
    <dbReference type="NCBI Taxonomy" id="38151"/>
    <lineage>
        <taxon>Eukaryota</taxon>
        <taxon>Metazoa</taxon>
        <taxon>Ecdysozoa</taxon>
        <taxon>Arthropoda</taxon>
        <taxon>Hexapoda</taxon>
        <taxon>Insecta</taxon>
        <taxon>Pterygota</taxon>
        <taxon>Neoptera</taxon>
        <taxon>Paraneoptera</taxon>
        <taxon>Hemiptera</taxon>
        <taxon>Auchenorrhyncha</taxon>
        <taxon>Cercopoidea</taxon>
        <taxon>Clastopteridae</taxon>
        <taxon>Clastoptera</taxon>
    </lineage>
</organism>
<dbReference type="SUPFAM" id="SSF50814">
    <property type="entry name" value="Lipocalins"/>
    <property type="match status" value="1"/>
</dbReference>
<dbReference type="GO" id="GO:0006629">
    <property type="term" value="P:lipid metabolic process"/>
    <property type="evidence" value="ECO:0007669"/>
    <property type="project" value="TreeGrafter"/>
</dbReference>
<keyword evidence="1" id="KW-1015">Disulfide bond</keyword>
<evidence type="ECO:0000259" key="3">
    <source>
        <dbReference type="Pfam" id="PF00061"/>
    </source>
</evidence>
<keyword evidence="2" id="KW-0732">Signal</keyword>